<dbReference type="Proteomes" id="UP000828390">
    <property type="component" value="Unassembled WGS sequence"/>
</dbReference>
<reference evidence="2" key="2">
    <citation type="submission" date="2020-11" db="EMBL/GenBank/DDBJ databases">
        <authorList>
            <person name="McCartney M.A."/>
            <person name="Auch B."/>
            <person name="Kono T."/>
            <person name="Mallez S."/>
            <person name="Becker A."/>
            <person name="Gohl D.M."/>
            <person name="Silverstein K.A.T."/>
            <person name="Koren S."/>
            <person name="Bechman K.B."/>
            <person name="Herman A."/>
            <person name="Abrahante J.E."/>
            <person name="Garbe J."/>
        </authorList>
    </citation>
    <scope>NUCLEOTIDE SEQUENCE</scope>
    <source>
        <strain evidence="2">Duluth1</strain>
        <tissue evidence="2">Whole animal</tissue>
    </source>
</reference>
<comment type="caution">
    <text evidence="2">The sequence shown here is derived from an EMBL/GenBank/DDBJ whole genome shotgun (WGS) entry which is preliminary data.</text>
</comment>
<proteinExistence type="predicted"/>
<organism evidence="2 3">
    <name type="scientific">Dreissena polymorpha</name>
    <name type="common">Zebra mussel</name>
    <name type="synonym">Mytilus polymorpha</name>
    <dbReference type="NCBI Taxonomy" id="45954"/>
    <lineage>
        <taxon>Eukaryota</taxon>
        <taxon>Metazoa</taxon>
        <taxon>Spiralia</taxon>
        <taxon>Lophotrochozoa</taxon>
        <taxon>Mollusca</taxon>
        <taxon>Bivalvia</taxon>
        <taxon>Autobranchia</taxon>
        <taxon>Heteroconchia</taxon>
        <taxon>Euheterodonta</taxon>
        <taxon>Imparidentia</taxon>
        <taxon>Neoheterodontei</taxon>
        <taxon>Myida</taxon>
        <taxon>Dreissenoidea</taxon>
        <taxon>Dreissenidae</taxon>
        <taxon>Dreissena</taxon>
    </lineage>
</organism>
<dbReference type="EMBL" id="JAIWYP010000001">
    <property type="protein sequence ID" value="KAH3889472.1"/>
    <property type="molecule type" value="Genomic_DNA"/>
</dbReference>
<reference evidence="2" key="1">
    <citation type="journal article" date="2019" name="bioRxiv">
        <title>The Genome of the Zebra Mussel, Dreissena polymorpha: A Resource for Invasive Species Research.</title>
        <authorList>
            <person name="McCartney M.A."/>
            <person name="Auch B."/>
            <person name="Kono T."/>
            <person name="Mallez S."/>
            <person name="Zhang Y."/>
            <person name="Obille A."/>
            <person name="Becker A."/>
            <person name="Abrahante J.E."/>
            <person name="Garbe J."/>
            <person name="Badalamenti J.P."/>
            <person name="Herman A."/>
            <person name="Mangelson H."/>
            <person name="Liachko I."/>
            <person name="Sullivan S."/>
            <person name="Sone E.D."/>
            <person name="Koren S."/>
            <person name="Silverstein K.A.T."/>
            <person name="Beckman K.B."/>
            <person name="Gohl D.M."/>
        </authorList>
    </citation>
    <scope>NUCLEOTIDE SEQUENCE</scope>
    <source>
        <strain evidence="2">Duluth1</strain>
        <tissue evidence="2">Whole animal</tissue>
    </source>
</reference>
<sequence length="60" mass="7092">MEEIVEDRKQFKQFETAEETTNYMMKTFNTKLDFQIATNEIDIAHILKKGPEGKNDIVRI</sequence>
<accession>A0A9D4N973</accession>
<gene>
    <name evidence="1" type="ORF">DPMN_013528</name>
    <name evidence="2" type="ORF">DPMN_013581</name>
</gene>
<name>A0A9D4N973_DREPO</name>
<keyword evidence="3" id="KW-1185">Reference proteome</keyword>
<protein>
    <submittedName>
        <fullName evidence="2">Uncharacterized protein</fullName>
    </submittedName>
</protein>
<dbReference type="EMBL" id="JAIWYP010000001">
    <property type="protein sequence ID" value="KAH3889524.1"/>
    <property type="molecule type" value="Genomic_DNA"/>
</dbReference>
<dbReference type="AlphaFoldDB" id="A0A9D4N973"/>
<evidence type="ECO:0000313" key="1">
    <source>
        <dbReference type="EMBL" id="KAH3889472.1"/>
    </source>
</evidence>
<evidence type="ECO:0000313" key="2">
    <source>
        <dbReference type="EMBL" id="KAH3889524.1"/>
    </source>
</evidence>
<evidence type="ECO:0000313" key="3">
    <source>
        <dbReference type="Proteomes" id="UP000828390"/>
    </source>
</evidence>